<proteinExistence type="predicted"/>
<sequence>MVSPTNDSTSLPSRQAEQQKSFANQKSMKELEEQVRALHLDNVQKDEQLECVIYRNEVLSKTNQKLRGDLNEVMSIADEKKSKIRFNFFGSKPKTIKTEEQETSENILLSEISFRVTQNEILQRKIDMLEHEIQSNNIVLDGKITKLEKNQLIVEKETTELRNQNKKLLEKVKILECPSTQEKDYRESPKVEQVPNNEQLTIIVNAPLEDISTSLQSKVAHGTSLSTDSAKILELVRNISEMYQHFFHLINERTLIYPCDATLQEVKPSIKKLKEISAEIESVFESWNSSTQYTDDIDNLRDIYSPLWFKISELFENAKPIFESAILEENREAYCTPNLQRHNELYMEKIFELLNLPQMTALTTFEDCSQSITFIDDLTVITKNISDQFVSKIFIENRLSTVGPKLKALNDDLSRILLGTNDFLCKLKVAILYKNQEPGSVISPVIHLDNSMSLNIEDSLFNESEETSDMIVNLKATMLKLQAENETLHKGLNVENDSNDIKQIESVYVQKYKSLVKQTEYAKSCTCFFKKRLENMINSKKELIKNIADAKKQIYSLNDDLETTKQNYEEQMKMMFLHIDELNIRINEQASVISALSTNQNL</sequence>
<organism evidence="1 2">
    <name type="scientific">Rhabditophanes sp. KR3021</name>
    <dbReference type="NCBI Taxonomy" id="114890"/>
    <lineage>
        <taxon>Eukaryota</taxon>
        <taxon>Metazoa</taxon>
        <taxon>Ecdysozoa</taxon>
        <taxon>Nematoda</taxon>
        <taxon>Chromadorea</taxon>
        <taxon>Rhabditida</taxon>
        <taxon>Tylenchina</taxon>
        <taxon>Panagrolaimomorpha</taxon>
        <taxon>Strongyloidoidea</taxon>
        <taxon>Alloionematidae</taxon>
        <taxon>Rhabditophanes</taxon>
    </lineage>
</organism>
<name>A0AC35TMX2_9BILA</name>
<protein>
    <submittedName>
        <fullName evidence="2">TTKRSYEDQ domain-containing protein</fullName>
    </submittedName>
</protein>
<dbReference type="Proteomes" id="UP000095286">
    <property type="component" value="Unplaced"/>
</dbReference>
<evidence type="ECO:0000313" key="2">
    <source>
        <dbReference type="WBParaSite" id="RSKR_0000228433.1"/>
    </source>
</evidence>
<reference evidence="2" key="1">
    <citation type="submission" date="2016-11" db="UniProtKB">
        <authorList>
            <consortium name="WormBaseParasite"/>
        </authorList>
    </citation>
    <scope>IDENTIFICATION</scope>
    <source>
        <strain evidence="2">KR3021</strain>
    </source>
</reference>
<dbReference type="WBParaSite" id="RSKR_0000228433.1">
    <property type="protein sequence ID" value="RSKR_0000228433.1"/>
    <property type="gene ID" value="RSKR_0000228433"/>
</dbReference>
<evidence type="ECO:0000313" key="1">
    <source>
        <dbReference type="Proteomes" id="UP000095286"/>
    </source>
</evidence>
<accession>A0AC35TMX2</accession>